<organism evidence="2 3">
    <name type="scientific">Ancylostoma caninum</name>
    <name type="common">Dog hookworm</name>
    <dbReference type="NCBI Taxonomy" id="29170"/>
    <lineage>
        <taxon>Eukaryota</taxon>
        <taxon>Metazoa</taxon>
        <taxon>Ecdysozoa</taxon>
        <taxon>Nematoda</taxon>
        <taxon>Chromadorea</taxon>
        <taxon>Rhabditida</taxon>
        <taxon>Rhabditina</taxon>
        <taxon>Rhabditomorpha</taxon>
        <taxon>Strongyloidea</taxon>
        <taxon>Ancylostomatidae</taxon>
        <taxon>Ancylostomatinae</taxon>
        <taxon>Ancylostoma</taxon>
    </lineage>
</organism>
<proteinExistence type="predicted"/>
<evidence type="ECO:0000313" key="2">
    <source>
        <dbReference type="EMBL" id="RCN27093.1"/>
    </source>
</evidence>
<comment type="caution">
    <text evidence="2">The sequence shown here is derived from an EMBL/GenBank/DDBJ whole genome shotgun (WGS) entry which is preliminary data.</text>
</comment>
<keyword evidence="3" id="KW-1185">Reference proteome</keyword>
<feature type="compositionally biased region" description="Basic residues" evidence="1">
    <location>
        <begin position="26"/>
        <end position="41"/>
    </location>
</feature>
<gene>
    <name evidence="2" type="ORF">ANCCAN_27172</name>
</gene>
<sequence>MGKNRWEEQLKQGNRDQRLHQGRSQQGRRRRPSLRITFRKV</sequence>
<evidence type="ECO:0000313" key="3">
    <source>
        <dbReference type="Proteomes" id="UP000252519"/>
    </source>
</evidence>
<protein>
    <submittedName>
        <fullName evidence="2">Uncharacterized protein</fullName>
    </submittedName>
</protein>
<accession>A0A368F4U0</accession>
<feature type="compositionally biased region" description="Basic and acidic residues" evidence="1">
    <location>
        <begin position="1"/>
        <end position="19"/>
    </location>
</feature>
<dbReference type="EMBL" id="JOJR01004993">
    <property type="protein sequence ID" value="RCN27093.1"/>
    <property type="molecule type" value="Genomic_DNA"/>
</dbReference>
<evidence type="ECO:0000256" key="1">
    <source>
        <dbReference type="SAM" id="MobiDB-lite"/>
    </source>
</evidence>
<name>A0A368F4U0_ANCCA</name>
<reference evidence="2 3" key="1">
    <citation type="submission" date="2014-10" db="EMBL/GenBank/DDBJ databases">
        <title>Draft genome of the hookworm Ancylostoma caninum.</title>
        <authorList>
            <person name="Mitreva M."/>
        </authorList>
    </citation>
    <scope>NUCLEOTIDE SEQUENCE [LARGE SCALE GENOMIC DNA]</scope>
    <source>
        <strain evidence="2 3">Baltimore</strain>
    </source>
</reference>
<dbReference type="Proteomes" id="UP000252519">
    <property type="component" value="Unassembled WGS sequence"/>
</dbReference>
<feature type="region of interest" description="Disordered" evidence="1">
    <location>
        <begin position="1"/>
        <end position="41"/>
    </location>
</feature>
<dbReference type="AlphaFoldDB" id="A0A368F4U0"/>